<keyword evidence="3 4" id="KW-0408">Iron</keyword>
<proteinExistence type="predicted"/>
<evidence type="ECO:0000256" key="1">
    <source>
        <dbReference type="ARBA" id="ARBA00022617"/>
    </source>
</evidence>
<comment type="caution">
    <text evidence="7">The sequence shown here is derived from an EMBL/GenBank/DDBJ whole genome shotgun (WGS) entry which is preliminary data.</text>
</comment>
<dbReference type="RefSeq" id="WP_194182583.1">
    <property type="nucleotide sequence ID" value="NZ_JADGIK010000003.1"/>
</dbReference>
<evidence type="ECO:0000256" key="4">
    <source>
        <dbReference type="PROSITE-ProRule" id="PRU00433"/>
    </source>
</evidence>
<keyword evidence="5" id="KW-0472">Membrane</keyword>
<evidence type="ECO:0000256" key="2">
    <source>
        <dbReference type="ARBA" id="ARBA00022723"/>
    </source>
</evidence>
<dbReference type="PROSITE" id="PS51007">
    <property type="entry name" value="CYTC"/>
    <property type="match status" value="1"/>
</dbReference>
<feature type="transmembrane region" description="Helical" evidence="5">
    <location>
        <begin position="140"/>
        <end position="161"/>
    </location>
</feature>
<dbReference type="InterPro" id="IPR032858">
    <property type="entry name" value="CcoP_N"/>
</dbReference>
<dbReference type="PANTHER" id="PTHR33751">
    <property type="entry name" value="CBB3-TYPE CYTOCHROME C OXIDASE SUBUNIT FIXP"/>
    <property type="match status" value="1"/>
</dbReference>
<name>A0A8J7G857_9FLAO</name>
<evidence type="ECO:0000256" key="3">
    <source>
        <dbReference type="ARBA" id="ARBA00023004"/>
    </source>
</evidence>
<dbReference type="GO" id="GO:0046872">
    <property type="term" value="F:metal ion binding"/>
    <property type="evidence" value="ECO:0007669"/>
    <property type="project" value="UniProtKB-KW"/>
</dbReference>
<keyword evidence="8" id="KW-1185">Reference proteome</keyword>
<evidence type="ECO:0000259" key="6">
    <source>
        <dbReference type="PROSITE" id="PS51007"/>
    </source>
</evidence>
<dbReference type="Pfam" id="PF14715">
    <property type="entry name" value="FixP_N"/>
    <property type="match status" value="1"/>
</dbReference>
<dbReference type="Gene3D" id="1.10.760.10">
    <property type="entry name" value="Cytochrome c-like domain"/>
    <property type="match status" value="1"/>
</dbReference>
<dbReference type="AlphaFoldDB" id="A0A8J7G857"/>
<gene>
    <name evidence="7" type="ORF">IM532_06185</name>
</gene>
<dbReference type="SUPFAM" id="SSF46626">
    <property type="entry name" value="Cytochrome c"/>
    <property type="match status" value="1"/>
</dbReference>
<evidence type="ECO:0000313" key="8">
    <source>
        <dbReference type="Proteomes" id="UP000608754"/>
    </source>
</evidence>
<reference evidence="7" key="1">
    <citation type="submission" date="2020-10" db="EMBL/GenBank/DDBJ databases">
        <authorList>
            <person name="Lu T."/>
            <person name="Wang Q."/>
            <person name="Han X."/>
        </authorList>
    </citation>
    <scope>NUCLEOTIDE SEQUENCE</scope>
    <source>
        <strain evidence="7">WQ 117</strain>
    </source>
</reference>
<keyword evidence="2 4" id="KW-0479">Metal-binding</keyword>
<dbReference type="Pfam" id="PF13442">
    <property type="entry name" value="Cytochrome_CBB3"/>
    <property type="match status" value="1"/>
</dbReference>
<dbReference type="GO" id="GO:0009055">
    <property type="term" value="F:electron transfer activity"/>
    <property type="evidence" value="ECO:0007669"/>
    <property type="project" value="InterPro"/>
</dbReference>
<dbReference type="Gene3D" id="6.10.280.130">
    <property type="match status" value="1"/>
</dbReference>
<keyword evidence="1 4" id="KW-0349">Heme</keyword>
<dbReference type="InterPro" id="IPR036909">
    <property type="entry name" value="Cyt_c-like_dom_sf"/>
</dbReference>
<dbReference type="Proteomes" id="UP000608754">
    <property type="component" value="Unassembled WGS sequence"/>
</dbReference>
<dbReference type="EMBL" id="JADGIK010000003">
    <property type="protein sequence ID" value="MBF0597035.1"/>
    <property type="molecule type" value="Genomic_DNA"/>
</dbReference>
<feature type="transmembrane region" description="Helical" evidence="5">
    <location>
        <begin position="50"/>
        <end position="73"/>
    </location>
</feature>
<accession>A0A8J7G857</accession>
<dbReference type="GO" id="GO:0020037">
    <property type="term" value="F:heme binding"/>
    <property type="evidence" value="ECO:0007669"/>
    <property type="project" value="InterPro"/>
</dbReference>
<evidence type="ECO:0000256" key="5">
    <source>
        <dbReference type="SAM" id="Phobius"/>
    </source>
</evidence>
<evidence type="ECO:0000313" key="7">
    <source>
        <dbReference type="EMBL" id="MBF0597035.1"/>
    </source>
</evidence>
<dbReference type="InterPro" id="IPR038414">
    <property type="entry name" value="CcoP_N_sf"/>
</dbReference>
<feature type="transmembrane region" description="Helical" evidence="5">
    <location>
        <begin position="7"/>
        <end position="30"/>
    </location>
</feature>
<keyword evidence="5" id="KW-0812">Transmembrane</keyword>
<sequence length="316" mass="35639">MRQRTPAYIFIPLTMIAVILAFTMVTPVDVVAEPGFNGMVNNLITHLSHVIQQGIVWAVIAIALVMLLIINALNRVVEAQKFKQLSEEEKQQYLEDSKIGFFNRLFSSASKKQTAEEEEAIIIDHGFDGIKELDNALPQWWLSLFYFGVVFCITYVLSYAFTDFAHPVSEFEAEMAYLDERDMKWAEANDITIEGAVNKSNDPAIVEEGGKIFKQNCVQCHLEGGRGGIGPNLTDDYWINHEQNDSLFLNIYDIVYNGAPHNPQMRPFGQRKELSGLAIEKVASYVYHINQVEKSLTEADGAAAPQGDLVEKWKQK</sequence>
<feature type="domain" description="Cytochrome c" evidence="6">
    <location>
        <begin position="204"/>
        <end position="290"/>
    </location>
</feature>
<dbReference type="PANTHER" id="PTHR33751:SF1">
    <property type="entry name" value="CBB3-TYPE CYTOCHROME C OXIDASE SUBUNIT FIXP"/>
    <property type="match status" value="1"/>
</dbReference>
<keyword evidence="5" id="KW-1133">Transmembrane helix</keyword>
<protein>
    <submittedName>
        <fullName evidence="7">C-type cytochrome</fullName>
    </submittedName>
</protein>
<organism evidence="7 8">
    <name type="scientific">Faecalibacter rhinopitheci</name>
    <dbReference type="NCBI Taxonomy" id="2779678"/>
    <lineage>
        <taxon>Bacteria</taxon>
        <taxon>Pseudomonadati</taxon>
        <taxon>Bacteroidota</taxon>
        <taxon>Flavobacteriia</taxon>
        <taxon>Flavobacteriales</taxon>
        <taxon>Weeksellaceae</taxon>
        <taxon>Faecalibacter</taxon>
    </lineage>
</organism>
<dbReference type="InterPro" id="IPR050597">
    <property type="entry name" value="Cytochrome_c_Oxidase_Subunit"/>
</dbReference>
<dbReference type="InterPro" id="IPR009056">
    <property type="entry name" value="Cyt_c-like_dom"/>
</dbReference>